<organism evidence="1 2">
    <name type="scientific">Paenibacillus radicis</name>
    <name type="common">ex Gao et al. 2016</name>
    <dbReference type="NCBI Taxonomy" id="1737354"/>
    <lineage>
        <taxon>Bacteria</taxon>
        <taxon>Bacillati</taxon>
        <taxon>Bacillota</taxon>
        <taxon>Bacilli</taxon>
        <taxon>Bacillales</taxon>
        <taxon>Paenibacillaceae</taxon>
        <taxon>Paenibacillus</taxon>
    </lineage>
</organism>
<dbReference type="AlphaFoldDB" id="A0A917HSI5"/>
<gene>
    <name evidence="1" type="ORF">GCM10010918_53020</name>
</gene>
<keyword evidence="2" id="KW-1185">Reference proteome</keyword>
<proteinExistence type="predicted"/>
<reference evidence="1 2" key="1">
    <citation type="journal article" date="2014" name="Int. J. Syst. Evol. Microbiol.">
        <title>Complete genome sequence of Corynebacterium casei LMG S-19264T (=DSM 44701T), isolated from a smear-ripened cheese.</title>
        <authorList>
            <consortium name="US DOE Joint Genome Institute (JGI-PGF)"/>
            <person name="Walter F."/>
            <person name="Albersmeier A."/>
            <person name="Kalinowski J."/>
            <person name="Ruckert C."/>
        </authorList>
    </citation>
    <scope>NUCLEOTIDE SEQUENCE [LARGE SCALE GENOMIC DNA]</scope>
    <source>
        <strain evidence="1 2">CGMCC 1.15286</strain>
    </source>
</reference>
<comment type="caution">
    <text evidence="1">The sequence shown here is derived from an EMBL/GenBank/DDBJ whole genome shotgun (WGS) entry which is preliminary data.</text>
</comment>
<dbReference type="Proteomes" id="UP000600247">
    <property type="component" value="Unassembled WGS sequence"/>
</dbReference>
<name>A0A917HSI5_9BACL</name>
<accession>A0A917HSI5</accession>
<dbReference type="RefSeq" id="WP_188892700.1">
    <property type="nucleotide sequence ID" value="NZ_BMHY01000019.1"/>
</dbReference>
<evidence type="ECO:0000313" key="1">
    <source>
        <dbReference type="EMBL" id="GGG87994.1"/>
    </source>
</evidence>
<evidence type="ECO:0008006" key="3">
    <source>
        <dbReference type="Google" id="ProtNLM"/>
    </source>
</evidence>
<evidence type="ECO:0000313" key="2">
    <source>
        <dbReference type="Proteomes" id="UP000600247"/>
    </source>
</evidence>
<dbReference type="EMBL" id="BMHY01000019">
    <property type="protein sequence ID" value="GGG87994.1"/>
    <property type="molecule type" value="Genomic_DNA"/>
</dbReference>
<protein>
    <recommendedName>
        <fullName evidence="3">WYL domain-containing protein</fullName>
    </recommendedName>
</protein>
<sequence>MERYIGKVVQLIYLDRKRNVSIRNVQVISVKNGRMKGYCLSAQAIRIFNLDGIVDVELAGRSGRGDLLWERKA</sequence>